<dbReference type="PANTHER" id="PTHR33050">
    <property type="entry name" value="REVERSE TRANSCRIPTASE DOMAIN-CONTAINING PROTEIN"/>
    <property type="match status" value="1"/>
</dbReference>
<evidence type="ECO:0008006" key="4">
    <source>
        <dbReference type="Google" id="ProtNLM"/>
    </source>
</evidence>
<evidence type="ECO:0000256" key="1">
    <source>
        <dbReference type="ARBA" id="ARBA00023172"/>
    </source>
</evidence>
<dbReference type="GO" id="GO:0006310">
    <property type="term" value="P:DNA recombination"/>
    <property type="evidence" value="ECO:0007669"/>
    <property type="project" value="UniProtKB-KW"/>
</dbReference>
<organism evidence="2 3">
    <name type="scientific">Cylindrotheca closterium</name>
    <dbReference type="NCBI Taxonomy" id="2856"/>
    <lineage>
        <taxon>Eukaryota</taxon>
        <taxon>Sar</taxon>
        <taxon>Stramenopiles</taxon>
        <taxon>Ochrophyta</taxon>
        <taxon>Bacillariophyta</taxon>
        <taxon>Bacillariophyceae</taxon>
        <taxon>Bacillariophycidae</taxon>
        <taxon>Bacillariales</taxon>
        <taxon>Bacillariaceae</taxon>
        <taxon>Cylindrotheca</taxon>
    </lineage>
</organism>
<dbReference type="Gene3D" id="1.10.443.10">
    <property type="entry name" value="Intergrase catalytic core"/>
    <property type="match status" value="1"/>
</dbReference>
<gene>
    <name evidence="2" type="ORF">CYCCA115_LOCUS4855</name>
</gene>
<sequence>VLRYLPAISTSPEPTADEIAQFTPAEADSINKGVFNPDGSRIPPNFDHHVDDCLYVDVAKTLRQTIASSVLALYLILGFPDASKGIRDCVSWEKFTTTFSHRRHCLGWLIDSRALTVSLPSEKRDRIIRRLRTFLRKHRLTLQEIAELLGLLSNATTVCRHMRCSYFNLQRLLRMILVHRYRTLIGYHRRKDWELQIASRLSSTFIHRMDGILSRKMAKVLWGSKQSYKLGPAAIREIKAIIHSLRTEEWKIFIPQMIPRDHHFESFGDASFIGGGAYSTSLDYWFRVVWSKQIVAGTKLKPSDASYIHINVLECLVSFLQAVALVVTIESSALSAPIRDLFPNGIPAFPVLRCRTDNTATVSWINDTRTTSPLAQALVALYGQLLKRSSLVCHTVHIPGDDNVLADWISRPDSLSHERLFLQTSQKYPWMNALRNFQPIDLAVGNTVKGKPIKAATIGNYLRDTATLLENFCGRDPRYTNRSDNELALPLRAVMTECFRLREWAQEDDYRRLASGGEIAPNGTKRAFTLGDIRLFDSGNRPVSIAEFIENFDAVARSNVKFSWQKNHDHGEEKLLSSNPRNPSRDALRSLHNIVSRFARIVGLDKTDIPLAVYKGSFGEKFFIHSKVIASTLRTLAKKTYNLTDRDLQRHYKYTSHSLRAGAAVILHAAGINAIQIKFLLRWRSDSFFLYLRNVAHLSEQQNRAINQLASATQSEVTAARAASRLIPNIV</sequence>
<keyword evidence="3" id="KW-1185">Reference proteome</keyword>
<dbReference type="InterPro" id="IPR052055">
    <property type="entry name" value="Hepadnavirus_pol/RT"/>
</dbReference>
<dbReference type="SUPFAM" id="SSF56349">
    <property type="entry name" value="DNA breaking-rejoining enzymes"/>
    <property type="match status" value="1"/>
</dbReference>
<reference evidence="2" key="1">
    <citation type="submission" date="2023-08" db="EMBL/GenBank/DDBJ databases">
        <authorList>
            <person name="Audoor S."/>
            <person name="Bilcke G."/>
        </authorList>
    </citation>
    <scope>NUCLEOTIDE SEQUENCE</scope>
</reference>
<dbReference type="GO" id="GO:0015074">
    <property type="term" value="P:DNA integration"/>
    <property type="evidence" value="ECO:0007669"/>
    <property type="project" value="InterPro"/>
</dbReference>
<dbReference type="GO" id="GO:0003677">
    <property type="term" value="F:DNA binding"/>
    <property type="evidence" value="ECO:0007669"/>
    <property type="project" value="InterPro"/>
</dbReference>
<accession>A0AAD2CKN8</accession>
<feature type="non-terminal residue" evidence="2">
    <location>
        <position position="1"/>
    </location>
</feature>
<dbReference type="EMBL" id="CAKOGP040000493">
    <property type="protein sequence ID" value="CAJ1935665.1"/>
    <property type="molecule type" value="Genomic_DNA"/>
</dbReference>
<dbReference type="AlphaFoldDB" id="A0AAD2CKN8"/>
<protein>
    <recommendedName>
        <fullName evidence="4">Tyr recombinase domain-containing protein</fullName>
    </recommendedName>
</protein>
<dbReference type="InterPro" id="IPR011010">
    <property type="entry name" value="DNA_brk_join_enz"/>
</dbReference>
<evidence type="ECO:0000313" key="2">
    <source>
        <dbReference type="EMBL" id="CAJ1935665.1"/>
    </source>
</evidence>
<dbReference type="PANTHER" id="PTHR33050:SF7">
    <property type="entry name" value="RIBONUCLEASE H"/>
    <property type="match status" value="1"/>
</dbReference>
<keyword evidence="1" id="KW-0233">DNA recombination</keyword>
<name>A0AAD2CKN8_9STRA</name>
<dbReference type="InterPro" id="IPR013762">
    <property type="entry name" value="Integrase-like_cat_sf"/>
</dbReference>
<dbReference type="Proteomes" id="UP001295423">
    <property type="component" value="Unassembled WGS sequence"/>
</dbReference>
<evidence type="ECO:0000313" key="3">
    <source>
        <dbReference type="Proteomes" id="UP001295423"/>
    </source>
</evidence>
<comment type="caution">
    <text evidence="2">The sequence shown here is derived from an EMBL/GenBank/DDBJ whole genome shotgun (WGS) entry which is preliminary data.</text>
</comment>
<proteinExistence type="predicted"/>